<dbReference type="EMBL" id="CVRI01000060">
    <property type="protein sequence ID" value="CRL03890.1"/>
    <property type="molecule type" value="Genomic_DNA"/>
</dbReference>
<dbReference type="Gene3D" id="1.20.940.10">
    <property type="entry name" value="Functional domain of the splicing factor Prp18"/>
    <property type="match status" value="1"/>
</dbReference>
<reference evidence="2 3" key="1">
    <citation type="submission" date="2015-04" db="EMBL/GenBank/DDBJ databases">
        <authorList>
            <person name="Syromyatnikov M.Y."/>
            <person name="Popov V.N."/>
        </authorList>
    </citation>
    <scope>NUCLEOTIDE SEQUENCE [LARGE SCALE GENOMIC DNA]</scope>
</reference>
<feature type="compositionally biased region" description="Polar residues" evidence="1">
    <location>
        <begin position="51"/>
        <end position="60"/>
    </location>
</feature>
<feature type="region of interest" description="Disordered" evidence="1">
    <location>
        <begin position="23"/>
        <end position="75"/>
    </location>
</feature>
<organism evidence="2 3">
    <name type="scientific">Clunio marinus</name>
    <dbReference type="NCBI Taxonomy" id="568069"/>
    <lineage>
        <taxon>Eukaryota</taxon>
        <taxon>Metazoa</taxon>
        <taxon>Ecdysozoa</taxon>
        <taxon>Arthropoda</taxon>
        <taxon>Hexapoda</taxon>
        <taxon>Insecta</taxon>
        <taxon>Pterygota</taxon>
        <taxon>Neoptera</taxon>
        <taxon>Endopterygota</taxon>
        <taxon>Diptera</taxon>
        <taxon>Nematocera</taxon>
        <taxon>Chironomoidea</taxon>
        <taxon>Chironomidae</taxon>
        <taxon>Clunio</taxon>
    </lineage>
</organism>
<dbReference type="OrthoDB" id="5982138at2759"/>
<accession>A0A1J1IW12</accession>
<feature type="non-terminal residue" evidence="2">
    <location>
        <position position="1"/>
    </location>
</feature>
<gene>
    <name evidence="2" type="ORF">CLUMA_CG017014</name>
</gene>
<protein>
    <submittedName>
        <fullName evidence="2">CLUMA_CG017014, isoform A</fullName>
    </submittedName>
</protein>
<dbReference type="Proteomes" id="UP000183832">
    <property type="component" value="Unassembled WGS sequence"/>
</dbReference>
<sequence length="176" mass="19150">AGWNDPPKNVKSTGNLKINLNKRVAFPLTSAPPKPDGQSNPSQLLPPKPPTSDSQSSIPTATDDESSSTKDLKSQKENVLSAFKNSAKVLAPSVSSKIDSLDKDWDECDDEVLQSLIELSNHIKAKDSIKAMATQRKIVMKGINKPWILAIRQIIMKMENVETSSDIATDALDPIT</sequence>
<keyword evidence="3" id="KW-1185">Reference proteome</keyword>
<dbReference type="AlphaFoldDB" id="A0A1J1IW12"/>
<evidence type="ECO:0000313" key="2">
    <source>
        <dbReference type="EMBL" id="CRL03890.1"/>
    </source>
</evidence>
<evidence type="ECO:0000313" key="3">
    <source>
        <dbReference type="Proteomes" id="UP000183832"/>
    </source>
</evidence>
<evidence type="ECO:0000256" key="1">
    <source>
        <dbReference type="SAM" id="MobiDB-lite"/>
    </source>
</evidence>
<name>A0A1J1IW12_9DIPT</name>
<proteinExistence type="predicted"/>